<dbReference type="RefSeq" id="WP_275307108.1">
    <property type="nucleotide sequence ID" value="NZ_CP095749.1"/>
</dbReference>
<evidence type="ECO:0000256" key="1">
    <source>
        <dbReference type="SAM" id="MobiDB-lite"/>
    </source>
</evidence>
<reference evidence="2 3" key="1">
    <citation type="submission" date="2022-03" db="EMBL/GenBank/DDBJ databases">
        <title>Streptomyces yunnanensis P86,complete genome.</title>
        <authorList>
            <person name="Chen S."/>
            <person name="Zhang Q."/>
        </authorList>
    </citation>
    <scope>NUCLEOTIDE SEQUENCE [LARGE SCALE GENOMIC DNA]</scope>
    <source>
        <strain evidence="2 3">P86</strain>
    </source>
</reference>
<sequence length="94" mass="10058">MTASSAEGGFLIANEFAAVEVHPDTAANGPRLHVRDIETGAEIFLDPLDLASLCLAGPRERATWLRSAAYEAADARHAAPSRTRSTRHENTGET</sequence>
<protein>
    <submittedName>
        <fullName evidence="2">Uncharacterized protein</fullName>
    </submittedName>
</protein>
<name>A0ABY8A3M9_9ACTN</name>
<accession>A0ABY8A3M9</accession>
<proteinExistence type="predicted"/>
<evidence type="ECO:0000313" key="3">
    <source>
        <dbReference type="Proteomes" id="UP001218629"/>
    </source>
</evidence>
<gene>
    <name evidence="2" type="ORF">MOV08_09980</name>
</gene>
<dbReference type="Proteomes" id="UP001218629">
    <property type="component" value="Chromosome"/>
</dbReference>
<organism evidence="2 3">
    <name type="scientific">Streptomyces yunnanensis</name>
    <dbReference type="NCBI Taxonomy" id="156453"/>
    <lineage>
        <taxon>Bacteria</taxon>
        <taxon>Bacillati</taxon>
        <taxon>Actinomycetota</taxon>
        <taxon>Actinomycetes</taxon>
        <taxon>Kitasatosporales</taxon>
        <taxon>Streptomycetaceae</taxon>
        <taxon>Streptomyces</taxon>
    </lineage>
</organism>
<evidence type="ECO:0000313" key="2">
    <source>
        <dbReference type="EMBL" id="WEB39565.1"/>
    </source>
</evidence>
<keyword evidence="3" id="KW-1185">Reference proteome</keyword>
<feature type="region of interest" description="Disordered" evidence="1">
    <location>
        <begin position="75"/>
        <end position="94"/>
    </location>
</feature>
<dbReference type="EMBL" id="CP095749">
    <property type="protein sequence ID" value="WEB39565.1"/>
    <property type="molecule type" value="Genomic_DNA"/>
</dbReference>